<dbReference type="EMBL" id="BKCJ010221954">
    <property type="protein sequence ID" value="GEY91448.1"/>
    <property type="molecule type" value="Genomic_DNA"/>
</dbReference>
<proteinExistence type="predicted"/>
<evidence type="ECO:0000313" key="1">
    <source>
        <dbReference type="EMBL" id="GEY91448.1"/>
    </source>
</evidence>
<organism evidence="1">
    <name type="scientific">Tanacetum cinerariifolium</name>
    <name type="common">Dalmatian daisy</name>
    <name type="synonym">Chrysanthemum cinerariifolium</name>
    <dbReference type="NCBI Taxonomy" id="118510"/>
    <lineage>
        <taxon>Eukaryota</taxon>
        <taxon>Viridiplantae</taxon>
        <taxon>Streptophyta</taxon>
        <taxon>Embryophyta</taxon>
        <taxon>Tracheophyta</taxon>
        <taxon>Spermatophyta</taxon>
        <taxon>Magnoliopsida</taxon>
        <taxon>eudicotyledons</taxon>
        <taxon>Gunneridae</taxon>
        <taxon>Pentapetalae</taxon>
        <taxon>asterids</taxon>
        <taxon>campanulids</taxon>
        <taxon>Asterales</taxon>
        <taxon>Asteraceae</taxon>
        <taxon>Asteroideae</taxon>
        <taxon>Anthemideae</taxon>
        <taxon>Anthemidinae</taxon>
        <taxon>Tanacetum</taxon>
    </lineage>
</organism>
<name>A0A699I112_TANCI</name>
<accession>A0A699I112</accession>
<sequence length="369" mass="41201">MTSFGYRLNLRYAIKECLSCGALYTGDFCCSTGNVEDNILFPKLLTNCARCAKCGHPVNGPYCQGCTLLREKLEEDLVTYFQNFQNTSESSDDSTYVVNAPREPVNSSNDSPSIFANSSQNPPYIDKCCCECGEALDGIFCQQCKCKSCGKVIPSEPVDSLSIGDEHFDTIPATESDEFIKSCVENLVPNPSESAGENGCDLPACFTTFSNFLFDADYDFESVDDQSLHSEDVSEKIFSNTLFEEEIISIKIDQHHINAESDLVESMLNRDSSVISSSSKIDSLLIEFVEFFFLPVTSPVLLSSGSEDKIFDPGITINRVYSFKPGLSHRCRAFKKFNTYRSHLNEWPMIINGKNITILDVLLFHFYPL</sequence>
<comment type="caution">
    <text evidence="1">The sequence shown here is derived from an EMBL/GenBank/DDBJ whole genome shotgun (WGS) entry which is preliminary data.</text>
</comment>
<reference evidence="1" key="1">
    <citation type="journal article" date="2019" name="Sci. Rep.">
        <title>Draft genome of Tanacetum cinerariifolium, the natural source of mosquito coil.</title>
        <authorList>
            <person name="Yamashiro T."/>
            <person name="Shiraishi A."/>
            <person name="Satake H."/>
            <person name="Nakayama K."/>
        </authorList>
    </citation>
    <scope>NUCLEOTIDE SEQUENCE</scope>
</reference>
<gene>
    <name evidence="1" type="ORF">Tci_463422</name>
</gene>
<protein>
    <submittedName>
        <fullName evidence="1">Uncharacterized protein</fullName>
    </submittedName>
</protein>
<dbReference type="AlphaFoldDB" id="A0A699I112"/>